<dbReference type="Proteomes" id="UP000184532">
    <property type="component" value="Unassembled WGS sequence"/>
</dbReference>
<dbReference type="RefSeq" id="WP_073176710.1">
    <property type="nucleotide sequence ID" value="NZ_FQWL01000001.1"/>
</dbReference>
<dbReference type="OrthoDB" id="1452258at2"/>
<evidence type="ECO:0008006" key="4">
    <source>
        <dbReference type="Google" id="ProtNLM"/>
    </source>
</evidence>
<reference evidence="3" key="1">
    <citation type="submission" date="2016-11" db="EMBL/GenBank/DDBJ databases">
        <authorList>
            <person name="Varghese N."/>
            <person name="Submissions S."/>
        </authorList>
    </citation>
    <scope>NUCLEOTIDE SEQUENCE [LARGE SCALE GENOMIC DNA]</scope>
    <source>
        <strain evidence="3">DSM 22638</strain>
    </source>
</reference>
<gene>
    <name evidence="2" type="ORF">SAMN04488116_0892</name>
</gene>
<dbReference type="AlphaFoldDB" id="A0A1M5ISX5"/>
<proteinExistence type="predicted"/>
<evidence type="ECO:0000313" key="2">
    <source>
        <dbReference type="EMBL" id="SHG31070.1"/>
    </source>
</evidence>
<keyword evidence="1" id="KW-0732">Signal</keyword>
<feature type="chain" id="PRO_5012092983" description="Lipocalin-like domain-containing protein" evidence="1">
    <location>
        <begin position="21"/>
        <end position="157"/>
    </location>
</feature>
<dbReference type="EMBL" id="FQWL01000001">
    <property type="protein sequence ID" value="SHG31070.1"/>
    <property type="molecule type" value="Genomic_DNA"/>
</dbReference>
<keyword evidence="3" id="KW-1185">Reference proteome</keyword>
<accession>A0A1M5ISX5</accession>
<feature type="signal peptide" evidence="1">
    <location>
        <begin position="1"/>
        <end position="20"/>
    </location>
</feature>
<evidence type="ECO:0000256" key="1">
    <source>
        <dbReference type="SAM" id="SignalP"/>
    </source>
</evidence>
<sequence length="157" mass="16825">MKMIQKCLPLIFAVFLTACGSDDSGTPETNLNLAVIGEWELVEVNISSSQDIDQDGSSSTNLLDEVDCITGTLTLNSDLTWSLTQSGISITAITNDQFFAQCNSNITGSGTWVGSSTQVTFSGSSVLGTLQINSDDRLTNNVGEDLPGIRGYVYRRQ</sequence>
<evidence type="ECO:0000313" key="3">
    <source>
        <dbReference type="Proteomes" id="UP000184532"/>
    </source>
</evidence>
<protein>
    <recommendedName>
        <fullName evidence="4">Lipocalin-like domain-containing protein</fullName>
    </recommendedName>
</protein>
<name>A0A1M5ISX5_9FLAO</name>
<organism evidence="2 3">
    <name type="scientific">Flagellimonas flava</name>
    <dbReference type="NCBI Taxonomy" id="570519"/>
    <lineage>
        <taxon>Bacteria</taxon>
        <taxon>Pseudomonadati</taxon>
        <taxon>Bacteroidota</taxon>
        <taxon>Flavobacteriia</taxon>
        <taxon>Flavobacteriales</taxon>
        <taxon>Flavobacteriaceae</taxon>
        <taxon>Flagellimonas</taxon>
    </lineage>
</organism>
<dbReference type="PROSITE" id="PS51257">
    <property type="entry name" value="PROKAR_LIPOPROTEIN"/>
    <property type="match status" value="1"/>
</dbReference>